<feature type="coiled-coil region" evidence="1">
    <location>
        <begin position="406"/>
        <end position="440"/>
    </location>
</feature>
<sequence length="1431" mass="164052">MSEHFPNQDQMMFPDDSPPSSAPDMSTPMGEFTDESDSVSRRKPAKAFNEVRRGLNFDEVDEEENDSEDILSLKKAIAELEAEKEAGLVQYQQSSDKLAQLEAEITKTREDFKLLTDHASKADDEVVVLKEALSKFEAERESKFQEYKQCLDRISDLETTVSTAEVEAQSLKNELDKLALEKDLALDQYMQSLGTISKLENNLEVSKEDAMRLKEKAEKAEGEIEILRQNVSKLTKEKEAAALQYKQCLETISSLEEKCLVLERANQSFHSEIESLTLKMGNQSHELTEKQKELGRLWACVQEERLRFVEAETAFQTLQHLHAQTQEELRAMGSELQNRAHLMKVFESRNQSLQDEVRKYEEENKHLNELNESSALSIKDMQNEIYSLTESKGKLVEEVELRLDERNALQQEIYSLKEELNGLNQKHLSVSDEVKQLQDENSCLKDTSQRESIEKAALLQKLVILEQLLEKNSILEMSLSDLNAELEAVRGKMEALEQSCRSLMEEKSTLVAELKATNENLEKLSENNTVLESSLSKAQHQLEALKAKSKILEDSCQLLVNEKAGLITENDGLISRLENTQTRLEELEGRCFDLEREKESTLRKVEELKMSLELERQEHGNYVQTSDTRFSGVEAEMLVLEDKAMSNEIEILVLRNTARLLKENSNSMLVKNQKLLHESSLSETKILQLEKKSSEQQFEINSLSDQASVLRAGIFRLLKVYFKQLLTKLQSMKNSIRKAEEENLEQCVELSVLFTLINQLSTDSKILKVEKTKIEHALLARIEGLSEKLMYTQGVCQILEREKLANSDEKSSLTDNIVHLEEKNNVLEEENYVLCDKVLALENLSLLFQCFADEKLTALRELGSDRNKLCEMNAALMEKLTSTEARLEESKIENLDHKDKLQKTDNEFKVVASVRDQLSDEMKNTKEALHQMAIKLQEAEEKISLVEKQKLELSEDNGDLKTENTFLREASQKLEFNLHELQGEHDKRKIQEENLQFELQSKINEINELEKRAALVFGELQYSMVSQLLYEQKYNELRNECFGYIGQNKGLKSQLAAYGPEIASLKECISSLENHTDIHIKFQNPENKEFQGAEVESISDLRDLRVRLQAIVKSAVEIKEIMVNENIDLHSKLEASARQIELLQQQSDDGGRYRRPHRATSEISEADNVLLTKDIVLDQISDSKRQPADVDNQIVESWETSDPDGTIGLTVGKSKKTFDRNDFRRSISMKKQKDRLLLEKDSSTEKIKPLQEVKNNKKKVLERLDSDVQKLANLQITVQDLKRKLEVTEKGKRGKAVLECESLKGQLDEADVAVMKMFDLNGRLMKSVDDRSFSDSKSSFDFEGEEGNTRRRVSEQARRMSEKIGRLQLEVQRLQFVLMKLDDERENGKAKMAEMKRRILLRDYLYGGGRTGQRRKKGNFCACAQPSVVED</sequence>
<protein>
    <recommendedName>
        <fullName evidence="5">NAB domain-containing protein</fullName>
    </recommendedName>
</protein>
<evidence type="ECO:0000313" key="3">
    <source>
        <dbReference type="EMBL" id="EYU46550.1"/>
    </source>
</evidence>
<feature type="region of interest" description="Disordered" evidence="2">
    <location>
        <begin position="1"/>
        <end position="45"/>
    </location>
</feature>
<dbReference type="PANTHER" id="PTHR32258">
    <property type="entry name" value="PROTEIN NETWORKED 4A"/>
    <property type="match status" value="1"/>
</dbReference>
<dbReference type="Proteomes" id="UP000030748">
    <property type="component" value="Unassembled WGS sequence"/>
</dbReference>
<evidence type="ECO:0008006" key="5">
    <source>
        <dbReference type="Google" id="ProtNLM"/>
    </source>
</evidence>
<keyword evidence="4" id="KW-1185">Reference proteome</keyword>
<feature type="coiled-coil region" evidence="1">
    <location>
        <begin position="1350"/>
        <end position="1398"/>
    </location>
</feature>
<organism evidence="3 4">
    <name type="scientific">Erythranthe guttata</name>
    <name type="common">Yellow monkey flower</name>
    <name type="synonym">Mimulus guttatus</name>
    <dbReference type="NCBI Taxonomy" id="4155"/>
    <lineage>
        <taxon>Eukaryota</taxon>
        <taxon>Viridiplantae</taxon>
        <taxon>Streptophyta</taxon>
        <taxon>Embryophyta</taxon>
        <taxon>Tracheophyta</taxon>
        <taxon>Spermatophyta</taxon>
        <taxon>Magnoliopsida</taxon>
        <taxon>eudicotyledons</taxon>
        <taxon>Gunneridae</taxon>
        <taxon>Pentapetalae</taxon>
        <taxon>asterids</taxon>
        <taxon>lamiids</taxon>
        <taxon>Lamiales</taxon>
        <taxon>Phrymaceae</taxon>
        <taxon>Erythranthe</taxon>
    </lineage>
</organism>
<dbReference type="GO" id="GO:0005886">
    <property type="term" value="C:plasma membrane"/>
    <property type="evidence" value="ECO:0000318"/>
    <property type="project" value="GO_Central"/>
</dbReference>
<dbReference type="GO" id="GO:0051015">
    <property type="term" value="F:actin filament binding"/>
    <property type="evidence" value="ECO:0000318"/>
    <property type="project" value="GO_Central"/>
</dbReference>
<gene>
    <name evidence="3" type="ORF">MIMGU_mgv1a000206mg</name>
</gene>
<dbReference type="STRING" id="4155.A0A022S5A4"/>
<accession>A0A022S5A4</accession>
<proteinExistence type="predicted"/>
<feature type="coiled-coil region" evidence="1">
    <location>
        <begin position="465"/>
        <end position="618"/>
    </location>
</feature>
<dbReference type="PANTHER" id="PTHR32258:SF32">
    <property type="entry name" value="PROTEIN NETWORKED 1D"/>
    <property type="match status" value="1"/>
</dbReference>
<evidence type="ECO:0000256" key="1">
    <source>
        <dbReference type="SAM" id="Coils"/>
    </source>
</evidence>
<name>A0A022S5A4_ERYGU</name>
<dbReference type="EMBL" id="KI630171">
    <property type="protein sequence ID" value="EYU46550.1"/>
    <property type="molecule type" value="Genomic_DNA"/>
</dbReference>
<evidence type="ECO:0000256" key="2">
    <source>
        <dbReference type="SAM" id="MobiDB-lite"/>
    </source>
</evidence>
<reference evidence="3 4" key="1">
    <citation type="journal article" date="2013" name="Proc. Natl. Acad. Sci. U.S.A.">
        <title>Fine-scale variation in meiotic recombination in Mimulus inferred from population shotgun sequencing.</title>
        <authorList>
            <person name="Hellsten U."/>
            <person name="Wright K.M."/>
            <person name="Jenkins J."/>
            <person name="Shu S."/>
            <person name="Yuan Y."/>
            <person name="Wessler S.R."/>
            <person name="Schmutz J."/>
            <person name="Willis J.H."/>
            <person name="Rokhsar D.S."/>
        </authorList>
    </citation>
    <scope>NUCLEOTIDE SEQUENCE [LARGE SCALE GENOMIC DNA]</scope>
    <source>
        <strain evidence="4">cv. DUN x IM62</strain>
    </source>
</reference>
<feature type="coiled-coil region" evidence="1">
    <location>
        <begin position="63"/>
        <end position="258"/>
    </location>
</feature>
<dbReference type="eggNOG" id="ENOG502QQ6M">
    <property type="taxonomic scope" value="Eukaryota"/>
</dbReference>
<feature type="coiled-coil region" evidence="1">
    <location>
        <begin position="343"/>
        <end position="373"/>
    </location>
</feature>
<feature type="coiled-coil region" evidence="1">
    <location>
        <begin position="1250"/>
        <end position="1291"/>
    </location>
</feature>
<feature type="coiled-coil region" evidence="1">
    <location>
        <begin position="873"/>
        <end position="956"/>
    </location>
</feature>
<evidence type="ECO:0000313" key="4">
    <source>
        <dbReference type="Proteomes" id="UP000030748"/>
    </source>
</evidence>
<dbReference type="InterPro" id="IPR051861">
    <property type="entry name" value="NET_actin-binding_domain"/>
</dbReference>
<keyword evidence="1" id="KW-0175">Coiled coil</keyword>